<reference evidence="2 3" key="1">
    <citation type="submission" date="2018-09" db="EMBL/GenBank/DDBJ databases">
        <authorList>
            <person name="Day A."/>
            <person name="Monson R.E."/>
            <person name="Salmond G.P.C."/>
        </authorList>
    </citation>
    <scope>NUCLEOTIDE SEQUENCE [LARGE SCALE GENOMIC DNA]</scope>
</reference>
<evidence type="ECO:0000313" key="3">
    <source>
        <dbReference type="Proteomes" id="UP000269553"/>
    </source>
</evidence>
<protein>
    <submittedName>
        <fullName evidence="2">Uncharacterized protein</fullName>
    </submittedName>
</protein>
<feature type="transmembrane region" description="Helical" evidence="1">
    <location>
        <begin position="41"/>
        <end position="59"/>
    </location>
</feature>
<dbReference type="Proteomes" id="UP000269553">
    <property type="component" value="Segment"/>
</dbReference>
<dbReference type="EMBL" id="MH929319">
    <property type="protein sequence ID" value="AYP28453.1"/>
    <property type="molecule type" value="Genomic_DNA"/>
</dbReference>
<keyword evidence="1" id="KW-1133">Transmembrane helix</keyword>
<name>A0A3G2YSE8_9CAUD</name>
<organism evidence="2 3">
    <name type="scientific">Serratia phage vB_SmaA_3M</name>
    <dbReference type="NCBI Taxonomy" id="2419930"/>
    <lineage>
        <taxon>Viruses</taxon>
        <taxon>Duplodnaviria</taxon>
        <taxon>Heunggongvirae</taxon>
        <taxon>Uroviricota</taxon>
        <taxon>Caudoviricetes</taxon>
        <taxon>Pantevenvirales</taxon>
        <taxon>Ackermannviridae</taxon>
        <taxon>Miltonvirus</taxon>
        <taxon>Miltonvirus 3M</taxon>
    </lineage>
</organism>
<feature type="transmembrane region" description="Helical" evidence="1">
    <location>
        <begin position="12"/>
        <end position="35"/>
    </location>
</feature>
<keyword evidence="1" id="KW-0472">Membrane</keyword>
<sequence>MRSTQKERRFLDVSLGVLSGVFGTLAVDNLVSMFAEEGTGNMRFLLFIILCVASAAAYLKAIRKF</sequence>
<accession>A0A3G2YSE8</accession>
<keyword evidence="3" id="KW-1185">Reference proteome</keyword>
<evidence type="ECO:0000313" key="2">
    <source>
        <dbReference type="EMBL" id="AYP28453.1"/>
    </source>
</evidence>
<keyword evidence="1" id="KW-0812">Transmembrane</keyword>
<evidence type="ECO:0000256" key="1">
    <source>
        <dbReference type="SAM" id="Phobius"/>
    </source>
</evidence>
<proteinExistence type="predicted"/>
<gene>
    <name evidence="2" type="ORF">3M_197c</name>
</gene>